<dbReference type="PANTHER" id="PTHR25465:SF21">
    <property type="entry name" value="E3 UBIQUITIN-PROTEIN LIGASE TRIM47"/>
    <property type="match status" value="1"/>
</dbReference>
<protein>
    <recommendedName>
        <fullName evidence="5">RING-type E3 ubiquitin transferase</fullName>
        <ecNumber evidence="5">2.3.2.27</ecNumber>
    </recommendedName>
</protein>
<organism evidence="17 18">
    <name type="scientific">Cervus elaphus hippelaphus</name>
    <name type="common">European red deer</name>
    <dbReference type="NCBI Taxonomy" id="46360"/>
    <lineage>
        <taxon>Eukaryota</taxon>
        <taxon>Metazoa</taxon>
        <taxon>Chordata</taxon>
        <taxon>Craniata</taxon>
        <taxon>Vertebrata</taxon>
        <taxon>Euteleostomi</taxon>
        <taxon>Mammalia</taxon>
        <taxon>Eutheria</taxon>
        <taxon>Laurasiatheria</taxon>
        <taxon>Artiodactyla</taxon>
        <taxon>Ruminantia</taxon>
        <taxon>Pecora</taxon>
        <taxon>Cervidae</taxon>
        <taxon>Cervinae</taxon>
        <taxon>Cervus</taxon>
    </lineage>
</organism>
<dbReference type="InterPro" id="IPR043136">
    <property type="entry name" value="B30.2/SPRY_sf"/>
</dbReference>
<evidence type="ECO:0000259" key="16">
    <source>
        <dbReference type="PROSITE" id="PS50188"/>
    </source>
</evidence>
<dbReference type="PANTHER" id="PTHR25465">
    <property type="entry name" value="B-BOX DOMAIN CONTAINING"/>
    <property type="match status" value="1"/>
</dbReference>
<evidence type="ECO:0000256" key="13">
    <source>
        <dbReference type="ARBA" id="ARBA00023054"/>
    </source>
</evidence>
<feature type="compositionally biased region" description="Basic and acidic residues" evidence="15">
    <location>
        <begin position="90"/>
        <end position="100"/>
    </location>
</feature>
<dbReference type="InterPro" id="IPR003879">
    <property type="entry name" value="Butyrophylin_SPRY"/>
</dbReference>
<evidence type="ECO:0000313" key="17">
    <source>
        <dbReference type="EMBL" id="OWK14502.1"/>
    </source>
</evidence>
<evidence type="ECO:0000256" key="14">
    <source>
        <dbReference type="ARBA" id="ARBA00023242"/>
    </source>
</evidence>
<comment type="caution">
    <text evidence="17">The sequence shown here is derived from an EMBL/GenBank/DDBJ whole genome shotgun (WGS) entry which is preliminary data.</text>
</comment>
<dbReference type="AlphaFoldDB" id="A0A212D8I7"/>
<evidence type="ECO:0000256" key="6">
    <source>
        <dbReference type="ARBA" id="ARBA00022490"/>
    </source>
</evidence>
<keyword evidence="14" id="KW-0539">Nucleus</keyword>
<dbReference type="GO" id="GO:0008270">
    <property type="term" value="F:zinc ion binding"/>
    <property type="evidence" value="ECO:0007669"/>
    <property type="project" value="UniProtKB-KW"/>
</dbReference>
<accession>A0A212D8I7</accession>
<keyword evidence="11" id="KW-0833">Ubl conjugation pathway</keyword>
<reference evidence="17 18" key="1">
    <citation type="journal article" date="2018" name="Mol. Genet. Genomics">
        <title>The red deer Cervus elaphus genome CerEla1.0: sequencing, annotating, genes, and chromosomes.</title>
        <authorList>
            <person name="Bana N.A."/>
            <person name="Nyiri A."/>
            <person name="Nagy J."/>
            <person name="Frank K."/>
            <person name="Nagy T."/>
            <person name="Steger V."/>
            <person name="Schiller M."/>
            <person name="Lakatos P."/>
            <person name="Sugar L."/>
            <person name="Horn P."/>
            <person name="Barta E."/>
            <person name="Orosz L."/>
        </authorList>
    </citation>
    <scope>NUCLEOTIDE SEQUENCE [LARGE SCALE GENOMIC DNA]</scope>
    <source>
        <strain evidence="17">Hungarian</strain>
    </source>
</reference>
<dbReference type="InterPro" id="IPR058030">
    <property type="entry name" value="TRIM8/14/16/25/29/45/65_CC"/>
</dbReference>
<evidence type="ECO:0000256" key="1">
    <source>
        <dbReference type="ARBA" id="ARBA00000900"/>
    </source>
</evidence>
<proteinExistence type="predicted"/>
<keyword evidence="7" id="KW-0597">Phosphoprotein</keyword>
<evidence type="ECO:0000256" key="2">
    <source>
        <dbReference type="ARBA" id="ARBA00004123"/>
    </source>
</evidence>
<gene>
    <name evidence="17" type="ORF">Celaphus_00001619</name>
</gene>
<evidence type="ECO:0000313" key="18">
    <source>
        <dbReference type="Proteomes" id="UP000242450"/>
    </source>
</evidence>
<keyword evidence="8" id="KW-0808">Transferase</keyword>
<dbReference type="PROSITE" id="PS50188">
    <property type="entry name" value="B302_SPRY"/>
    <property type="match status" value="1"/>
</dbReference>
<dbReference type="GO" id="GO:0005737">
    <property type="term" value="C:cytoplasm"/>
    <property type="evidence" value="ECO:0007669"/>
    <property type="project" value="UniProtKB-SubCell"/>
</dbReference>
<feature type="region of interest" description="Disordered" evidence="15">
    <location>
        <begin position="87"/>
        <end position="108"/>
    </location>
</feature>
<dbReference type="FunFam" id="2.60.120.920:FF:000045">
    <property type="entry name" value="E3 ubiquitin/ISG15 ligase TRIM25"/>
    <property type="match status" value="1"/>
</dbReference>
<dbReference type="SUPFAM" id="SSF49899">
    <property type="entry name" value="Concanavalin A-like lectins/glucanases"/>
    <property type="match status" value="1"/>
</dbReference>
<dbReference type="PRINTS" id="PR01407">
    <property type="entry name" value="BUTYPHLNCDUF"/>
</dbReference>
<dbReference type="GO" id="GO:0005634">
    <property type="term" value="C:nucleus"/>
    <property type="evidence" value="ECO:0007669"/>
    <property type="project" value="UniProtKB-SubCell"/>
</dbReference>
<sequence>MFKLTPVCFRDMEAEQPKVLSAVEDRMDELGAGIAQSRRTVALIKSAAVAERERVSRLFAEAAAVLQEFQTEVLGFIDEGEAAMLGRSQGDLRRQEEQRSRLSRARHNLSQVPEADSVSFLQVSATPRARQAPKLGGGGGAAFGAVPASWRSCLLPGGAAAARLDLKGICLAQELLALRLALEEGCGPGPGPPRELSFTKSSQAVRAVQAVLAAACSSQWEQLRGLGGDEDGLQKPGTEDAESQDPDSTNNLESEAPRDYFLKFAYIVDLDSDTADKFLQLFGTKGVKRVLCPINYPESPTRFTHCEQVLGEGALDRGTYYWEVEIIEGWVSVGVMAEDFSPQEPYDRGRLGRNAYSCCLQWNGRSFSVWFHGQEAPLPHPFSPTVGVCLEYADRALAFYAVRDGKMSLLRRLRASRARRSGTPASPVDPFQSRLDSHFAGLFTRRLKPAFFLESVDAHLQIGPLKKSCISVLKRR</sequence>
<dbReference type="EMBL" id="MKHE01000005">
    <property type="protein sequence ID" value="OWK14502.1"/>
    <property type="molecule type" value="Genomic_DNA"/>
</dbReference>
<evidence type="ECO:0000256" key="10">
    <source>
        <dbReference type="ARBA" id="ARBA00022771"/>
    </source>
</evidence>
<feature type="region of interest" description="Disordered" evidence="15">
    <location>
        <begin position="227"/>
        <end position="254"/>
    </location>
</feature>
<evidence type="ECO:0000256" key="11">
    <source>
        <dbReference type="ARBA" id="ARBA00022786"/>
    </source>
</evidence>
<evidence type="ECO:0000256" key="3">
    <source>
        <dbReference type="ARBA" id="ARBA00004496"/>
    </source>
</evidence>
<name>A0A212D8I7_CEREH</name>
<dbReference type="GO" id="GO:0061630">
    <property type="term" value="F:ubiquitin protein ligase activity"/>
    <property type="evidence" value="ECO:0007669"/>
    <property type="project" value="UniProtKB-EC"/>
</dbReference>
<keyword evidence="12" id="KW-0862">Zinc</keyword>
<comment type="catalytic activity">
    <reaction evidence="1">
        <text>S-ubiquitinyl-[E2 ubiquitin-conjugating enzyme]-L-cysteine + [acceptor protein]-L-lysine = [E2 ubiquitin-conjugating enzyme]-L-cysteine + N(6)-ubiquitinyl-[acceptor protein]-L-lysine.</text>
        <dbReference type="EC" id="2.3.2.27"/>
    </reaction>
</comment>
<comment type="subcellular location">
    <subcellularLocation>
        <location evidence="3">Cytoplasm</location>
    </subcellularLocation>
    <subcellularLocation>
        <location evidence="2">Nucleus</location>
    </subcellularLocation>
</comment>
<dbReference type="InterPro" id="IPR001870">
    <property type="entry name" value="B30.2/SPRY"/>
</dbReference>
<keyword evidence="18" id="KW-1185">Reference proteome</keyword>
<dbReference type="InterPro" id="IPR042780">
    <property type="entry name" value="TRIM47_SPRY_PRY"/>
</dbReference>
<evidence type="ECO:0000256" key="8">
    <source>
        <dbReference type="ARBA" id="ARBA00022679"/>
    </source>
</evidence>
<feature type="domain" description="B30.2/SPRY" evidence="16">
    <location>
        <begin position="248"/>
        <end position="469"/>
    </location>
</feature>
<evidence type="ECO:0000256" key="9">
    <source>
        <dbReference type="ARBA" id="ARBA00022723"/>
    </source>
</evidence>
<dbReference type="CDD" id="cd15808">
    <property type="entry name" value="SPRY_PRY_TRIM47"/>
    <property type="match status" value="1"/>
</dbReference>
<comment type="pathway">
    <text evidence="4">Protein modification; protein ubiquitination.</text>
</comment>
<dbReference type="Proteomes" id="UP000242450">
    <property type="component" value="Chromosome 5"/>
</dbReference>
<dbReference type="EC" id="2.3.2.27" evidence="5"/>
<dbReference type="Gene3D" id="2.60.120.920">
    <property type="match status" value="1"/>
</dbReference>
<evidence type="ECO:0000256" key="4">
    <source>
        <dbReference type="ARBA" id="ARBA00004906"/>
    </source>
</evidence>
<keyword evidence="6" id="KW-0963">Cytoplasm</keyword>
<dbReference type="InterPro" id="IPR003877">
    <property type="entry name" value="SPRY_dom"/>
</dbReference>
<keyword evidence="13" id="KW-0175">Coiled coil</keyword>
<evidence type="ECO:0000256" key="12">
    <source>
        <dbReference type="ARBA" id="ARBA00022833"/>
    </source>
</evidence>
<dbReference type="Pfam" id="PF00622">
    <property type="entry name" value="SPRY"/>
    <property type="match status" value="1"/>
</dbReference>
<keyword evidence="10" id="KW-0863">Zinc-finger</keyword>
<keyword evidence="9" id="KW-0479">Metal-binding</keyword>
<dbReference type="InterPro" id="IPR013320">
    <property type="entry name" value="ConA-like_dom_sf"/>
</dbReference>
<dbReference type="OrthoDB" id="6270329at2759"/>
<evidence type="ECO:0000256" key="7">
    <source>
        <dbReference type="ARBA" id="ARBA00022553"/>
    </source>
</evidence>
<evidence type="ECO:0000256" key="5">
    <source>
        <dbReference type="ARBA" id="ARBA00012483"/>
    </source>
</evidence>
<dbReference type="InterPro" id="IPR051051">
    <property type="entry name" value="E3_ubiq-ligase_TRIM/RNF"/>
</dbReference>
<evidence type="ECO:0000256" key="15">
    <source>
        <dbReference type="SAM" id="MobiDB-lite"/>
    </source>
</evidence>
<dbReference type="Pfam" id="PF25600">
    <property type="entry name" value="TRIM_CC"/>
    <property type="match status" value="1"/>
</dbReference>